<comment type="caution">
    <text evidence="2">The sequence shown here is derived from an EMBL/GenBank/DDBJ whole genome shotgun (WGS) entry which is preliminary data.</text>
</comment>
<dbReference type="Proteomes" id="UP001362999">
    <property type="component" value="Unassembled WGS sequence"/>
</dbReference>
<gene>
    <name evidence="2" type="ORF">R3P38DRAFT_3385802</name>
</gene>
<name>A0AAW0DW22_9AGAR</name>
<dbReference type="AlphaFoldDB" id="A0AAW0DW22"/>
<reference evidence="2 3" key="1">
    <citation type="journal article" date="2024" name="J Genomics">
        <title>Draft genome sequencing and assembly of Favolaschia claudopus CIRM-BRFM 2984 isolated from oak limbs.</title>
        <authorList>
            <person name="Navarro D."/>
            <person name="Drula E."/>
            <person name="Chaduli D."/>
            <person name="Cazenave R."/>
            <person name="Ahrendt S."/>
            <person name="Wang J."/>
            <person name="Lipzen A."/>
            <person name="Daum C."/>
            <person name="Barry K."/>
            <person name="Grigoriev I.V."/>
            <person name="Favel A."/>
            <person name="Rosso M.N."/>
            <person name="Martin F."/>
        </authorList>
    </citation>
    <scope>NUCLEOTIDE SEQUENCE [LARGE SCALE GENOMIC DNA]</scope>
    <source>
        <strain evidence="2 3">CIRM-BRFM 2984</strain>
    </source>
</reference>
<protein>
    <submittedName>
        <fullName evidence="2">Uncharacterized protein</fullName>
    </submittedName>
</protein>
<sequence>MTKQPANDDNADADPGPAPTLPLLPTLNPTALVSTDHLDISQKLTIQLHFRQPNTKPKSQETDSVNVYFLNMRARLPFPPRTSGFLYFHRPANAAPLEGSVRFRLTSSSSPSSFETGHDLLLPLGVPWQLNLPQIACHGHFRIRDQLLHDNLVTEDQLSLCQSMYIYPYSTLFRLTQEFPVNFGGEIVLAMVGEDKIVVGRTPTPFQSSTGWKIRRTFFPWAGSATARFEPSTDREYKGRRVLHLRILRIIQPVFSTLPPDDQALSTLERPKAGELLVRRRHKLIQPWAYDIDAPTNTLFRRGLDLLWNLDH</sequence>
<feature type="region of interest" description="Disordered" evidence="1">
    <location>
        <begin position="1"/>
        <end position="25"/>
    </location>
</feature>
<organism evidence="2 3">
    <name type="scientific">Favolaschia claudopus</name>
    <dbReference type="NCBI Taxonomy" id="2862362"/>
    <lineage>
        <taxon>Eukaryota</taxon>
        <taxon>Fungi</taxon>
        <taxon>Dikarya</taxon>
        <taxon>Basidiomycota</taxon>
        <taxon>Agaricomycotina</taxon>
        <taxon>Agaricomycetes</taxon>
        <taxon>Agaricomycetidae</taxon>
        <taxon>Agaricales</taxon>
        <taxon>Marasmiineae</taxon>
        <taxon>Mycenaceae</taxon>
        <taxon>Favolaschia</taxon>
    </lineage>
</organism>
<keyword evidence="3" id="KW-1185">Reference proteome</keyword>
<proteinExistence type="predicted"/>
<evidence type="ECO:0000313" key="3">
    <source>
        <dbReference type="Proteomes" id="UP001362999"/>
    </source>
</evidence>
<dbReference type="EMBL" id="JAWWNJ010000005">
    <property type="protein sequence ID" value="KAK7056091.1"/>
    <property type="molecule type" value="Genomic_DNA"/>
</dbReference>
<evidence type="ECO:0000313" key="2">
    <source>
        <dbReference type="EMBL" id="KAK7056091.1"/>
    </source>
</evidence>
<accession>A0AAW0DW22</accession>
<evidence type="ECO:0000256" key="1">
    <source>
        <dbReference type="SAM" id="MobiDB-lite"/>
    </source>
</evidence>